<evidence type="ECO:0000256" key="9">
    <source>
        <dbReference type="ARBA" id="ARBA00033075"/>
    </source>
</evidence>
<dbReference type="GO" id="GO:0019344">
    <property type="term" value="P:cysteine biosynthetic process"/>
    <property type="evidence" value="ECO:0007669"/>
    <property type="project" value="UniProtKB-KW"/>
</dbReference>
<dbReference type="Proteomes" id="UP001324634">
    <property type="component" value="Chromosome"/>
</dbReference>
<dbReference type="GO" id="GO:0016740">
    <property type="term" value="F:transferase activity"/>
    <property type="evidence" value="ECO:0007669"/>
    <property type="project" value="UniProtKB-KW"/>
</dbReference>
<comment type="similarity">
    <text evidence="2">Belongs to the cysteine synthase/cystathionine beta-synthase family.</text>
</comment>
<dbReference type="Gene3D" id="3.40.50.1100">
    <property type="match status" value="2"/>
</dbReference>
<accession>A0AAX4HL07</accession>
<gene>
    <name evidence="11" type="ORF">SOO65_14775</name>
</gene>
<dbReference type="EMBL" id="CP139487">
    <property type="protein sequence ID" value="WPU63957.1"/>
    <property type="molecule type" value="Genomic_DNA"/>
</dbReference>
<comment type="cofactor">
    <cofactor evidence="1">
        <name>pyridoxal 5'-phosphate</name>
        <dbReference type="ChEBI" id="CHEBI:597326"/>
    </cofactor>
</comment>
<evidence type="ECO:0000259" key="10">
    <source>
        <dbReference type="Pfam" id="PF00291"/>
    </source>
</evidence>
<evidence type="ECO:0000256" key="6">
    <source>
        <dbReference type="ARBA" id="ARBA00022898"/>
    </source>
</evidence>
<sequence>MDLRTKLKSTGLLQVIGNTPMMKVQSLSALTGCEIFMKCENLNPGGTIKDRPALNMVVEAILKGNLKPGMTIVEGTAGNTGIGLALVGQALGHKVIVVMPKGMAIEKHKVLKLYGAEIVETEAVPYSDERHFFKVGKKIGQSSPDYWWANQFDNPDNYLSHYHSTAPEMYEQMDGKLDAVVVAAGSGGTAAGVSKFMKEKNHNIKIVMPDPMGSGIVNFFGRGNFDSDGRYTMTEGVGITRMVDNFNHIKQDSCYTIEDQKLASLAMYVREKEGLVMGMSSMLNLAGAFHTALKYGPGQRIATFLCDGGERAISKMYNPDFLKEKGIDGSLLPEKEVVDIFKNF</sequence>
<keyword evidence="12" id="KW-1185">Reference proteome</keyword>
<evidence type="ECO:0000313" key="12">
    <source>
        <dbReference type="Proteomes" id="UP001324634"/>
    </source>
</evidence>
<dbReference type="Pfam" id="PF00291">
    <property type="entry name" value="PALP"/>
    <property type="match status" value="1"/>
</dbReference>
<reference evidence="11 12" key="1">
    <citation type="submission" date="2023-11" db="EMBL/GenBank/DDBJ databases">
        <title>Peredibacter starrii A3.12.</title>
        <authorList>
            <person name="Mitchell R.J."/>
        </authorList>
    </citation>
    <scope>NUCLEOTIDE SEQUENCE [LARGE SCALE GENOMIC DNA]</scope>
    <source>
        <strain evidence="11 12">A3.12</strain>
    </source>
</reference>
<dbReference type="AlphaFoldDB" id="A0AAX4HL07"/>
<dbReference type="CDD" id="cd01561">
    <property type="entry name" value="CBS_like"/>
    <property type="match status" value="1"/>
</dbReference>
<protein>
    <recommendedName>
        <fullName evidence="3">Cysteine synthase</fullName>
    </recommendedName>
    <alternativeName>
        <fullName evidence="8">O-acetylserine (thiol)-lyase</fullName>
    </alternativeName>
    <alternativeName>
        <fullName evidence="9">O-acetylserine sulfhydrylase</fullName>
    </alternativeName>
</protein>
<dbReference type="SUPFAM" id="SSF53686">
    <property type="entry name" value="Tryptophan synthase beta subunit-like PLP-dependent enzymes"/>
    <property type="match status" value="1"/>
</dbReference>
<evidence type="ECO:0000256" key="3">
    <source>
        <dbReference type="ARBA" id="ARBA00019371"/>
    </source>
</evidence>
<dbReference type="KEGG" id="psti:SOO65_14775"/>
<keyword evidence="7" id="KW-0198">Cysteine biosynthesis</keyword>
<keyword evidence="5 11" id="KW-0808">Transferase</keyword>
<evidence type="ECO:0000313" key="11">
    <source>
        <dbReference type="EMBL" id="WPU63957.1"/>
    </source>
</evidence>
<feature type="domain" description="Tryptophan synthase beta chain-like PALP" evidence="10">
    <location>
        <begin position="13"/>
        <end position="307"/>
    </location>
</feature>
<dbReference type="NCBIfam" id="NF007989">
    <property type="entry name" value="PRK10717.1"/>
    <property type="match status" value="1"/>
</dbReference>
<evidence type="ECO:0000256" key="2">
    <source>
        <dbReference type="ARBA" id="ARBA00007103"/>
    </source>
</evidence>
<evidence type="ECO:0000256" key="5">
    <source>
        <dbReference type="ARBA" id="ARBA00022679"/>
    </source>
</evidence>
<dbReference type="PANTHER" id="PTHR10314">
    <property type="entry name" value="CYSTATHIONINE BETA-SYNTHASE"/>
    <property type="match status" value="1"/>
</dbReference>
<dbReference type="InterPro" id="IPR036052">
    <property type="entry name" value="TrpB-like_PALP_sf"/>
</dbReference>
<evidence type="ECO:0000256" key="8">
    <source>
        <dbReference type="ARBA" id="ARBA00030296"/>
    </source>
</evidence>
<evidence type="ECO:0000256" key="1">
    <source>
        <dbReference type="ARBA" id="ARBA00001933"/>
    </source>
</evidence>
<dbReference type="InterPro" id="IPR050214">
    <property type="entry name" value="Cys_Synth/Cystath_Beta-Synth"/>
</dbReference>
<proteinExistence type="inferred from homology"/>
<name>A0AAX4HL07_9BACT</name>
<organism evidence="11 12">
    <name type="scientific">Peredibacter starrii</name>
    <dbReference type="NCBI Taxonomy" id="28202"/>
    <lineage>
        <taxon>Bacteria</taxon>
        <taxon>Pseudomonadati</taxon>
        <taxon>Bdellovibrionota</taxon>
        <taxon>Bacteriovoracia</taxon>
        <taxon>Bacteriovoracales</taxon>
        <taxon>Bacteriovoracaceae</taxon>
        <taxon>Peredibacter</taxon>
    </lineage>
</organism>
<evidence type="ECO:0000256" key="4">
    <source>
        <dbReference type="ARBA" id="ARBA00022605"/>
    </source>
</evidence>
<dbReference type="InterPro" id="IPR001926">
    <property type="entry name" value="TrpB-like_PALP"/>
</dbReference>
<keyword evidence="6" id="KW-0663">Pyridoxal phosphate</keyword>
<dbReference type="RefSeq" id="WP_321391701.1">
    <property type="nucleotide sequence ID" value="NZ_CP139487.1"/>
</dbReference>
<dbReference type="FunFam" id="3.40.50.1100:FF:000016">
    <property type="entry name" value="Cysteine synthase A"/>
    <property type="match status" value="1"/>
</dbReference>
<evidence type="ECO:0000256" key="7">
    <source>
        <dbReference type="ARBA" id="ARBA00023192"/>
    </source>
</evidence>
<keyword evidence="4" id="KW-0028">Amino-acid biosynthesis</keyword>